<evidence type="ECO:0000313" key="3">
    <source>
        <dbReference type="Proteomes" id="UP001372338"/>
    </source>
</evidence>
<feature type="compositionally biased region" description="Basic and acidic residues" evidence="1">
    <location>
        <begin position="270"/>
        <end position="289"/>
    </location>
</feature>
<dbReference type="AlphaFoldDB" id="A0AAN9HUZ5"/>
<feature type="compositionally biased region" description="Basic and acidic residues" evidence="1">
    <location>
        <begin position="313"/>
        <end position="331"/>
    </location>
</feature>
<keyword evidence="3" id="KW-1185">Reference proteome</keyword>
<feature type="compositionally biased region" description="Polar residues" evidence="1">
    <location>
        <begin position="382"/>
        <end position="395"/>
    </location>
</feature>
<evidence type="ECO:0000256" key="1">
    <source>
        <dbReference type="SAM" id="MobiDB-lite"/>
    </source>
</evidence>
<organism evidence="2 3">
    <name type="scientific">Crotalaria pallida</name>
    <name type="common">Smooth rattlebox</name>
    <name type="synonym">Crotalaria striata</name>
    <dbReference type="NCBI Taxonomy" id="3830"/>
    <lineage>
        <taxon>Eukaryota</taxon>
        <taxon>Viridiplantae</taxon>
        <taxon>Streptophyta</taxon>
        <taxon>Embryophyta</taxon>
        <taxon>Tracheophyta</taxon>
        <taxon>Spermatophyta</taxon>
        <taxon>Magnoliopsida</taxon>
        <taxon>eudicotyledons</taxon>
        <taxon>Gunneridae</taxon>
        <taxon>Pentapetalae</taxon>
        <taxon>rosids</taxon>
        <taxon>fabids</taxon>
        <taxon>Fabales</taxon>
        <taxon>Fabaceae</taxon>
        <taxon>Papilionoideae</taxon>
        <taxon>50 kb inversion clade</taxon>
        <taxon>genistoids sensu lato</taxon>
        <taxon>core genistoids</taxon>
        <taxon>Crotalarieae</taxon>
        <taxon>Crotalaria</taxon>
    </lineage>
</organism>
<feature type="compositionally biased region" description="Polar residues" evidence="1">
    <location>
        <begin position="452"/>
        <end position="467"/>
    </location>
</feature>
<feature type="region of interest" description="Disordered" evidence="1">
    <location>
        <begin position="1"/>
        <end position="84"/>
    </location>
</feature>
<reference evidence="2 3" key="1">
    <citation type="submission" date="2024-01" db="EMBL/GenBank/DDBJ databases">
        <title>The genomes of 5 underutilized Papilionoideae crops provide insights into root nodulation and disease resistanc.</title>
        <authorList>
            <person name="Yuan L."/>
        </authorList>
    </citation>
    <scope>NUCLEOTIDE SEQUENCE [LARGE SCALE GENOMIC DNA]</scope>
    <source>
        <strain evidence="2">ZHUSHIDOU_FW_LH</strain>
        <tissue evidence="2">Leaf</tissue>
    </source>
</reference>
<proteinExistence type="predicted"/>
<evidence type="ECO:0000313" key="2">
    <source>
        <dbReference type="EMBL" id="KAK7246288.1"/>
    </source>
</evidence>
<dbReference type="EMBL" id="JAYWIO010000008">
    <property type="protein sequence ID" value="KAK7246288.1"/>
    <property type="molecule type" value="Genomic_DNA"/>
</dbReference>
<feature type="compositionally biased region" description="Basic and acidic residues" evidence="1">
    <location>
        <begin position="14"/>
        <end position="33"/>
    </location>
</feature>
<gene>
    <name evidence="2" type="ORF">RIF29_41150</name>
</gene>
<feature type="compositionally biased region" description="Basic and acidic residues" evidence="1">
    <location>
        <begin position="189"/>
        <end position="199"/>
    </location>
</feature>
<comment type="caution">
    <text evidence="2">The sequence shown here is derived from an EMBL/GenBank/DDBJ whole genome shotgun (WGS) entry which is preliminary data.</text>
</comment>
<feature type="region of interest" description="Disordered" evidence="1">
    <location>
        <begin position="178"/>
        <end position="434"/>
    </location>
</feature>
<dbReference type="Proteomes" id="UP001372338">
    <property type="component" value="Unassembled WGS sequence"/>
</dbReference>
<feature type="compositionally biased region" description="Basic and acidic residues" evidence="1">
    <location>
        <begin position="218"/>
        <end position="235"/>
    </location>
</feature>
<feature type="compositionally biased region" description="Low complexity" evidence="1">
    <location>
        <begin position="298"/>
        <end position="311"/>
    </location>
</feature>
<feature type="region of interest" description="Disordered" evidence="1">
    <location>
        <begin position="447"/>
        <end position="470"/>
    </location>
</feature>
<protein>
    <submittedName>
        <fullName evidence="2">Uncharacterized protein</fullName>
    </submittedName>
</protein>
<name>A0AAN9HUZ5_CROPI</name>
<sequence length="492" mass="54600">MDIPLPPELVGVNTHKEGDPTDRSKKKGREGEGSYHGNSSMPTPYTDLYEEEDGRVTKSHKRSYANSVLGRDDEGQGGGLYEEEEDLWRIEEQRRGAYYGVEEDDPRPGFQVIERKHGDYECPEFVLNKKEQRRICEPWRNGVIVKILGRKIGYKALENRLKQMWGCPQNLSRNIVPEGVEIPDSVSSGDKETPKEIPRTEPGPWTVVQKTRRGKKKEAREKGGREEEAREEEGPSKATKGTAQAPSKAATAGGSRFTALQNQEEDDVEDQQHAEEVQPVEKDVSDKRGQATGRKQNGRQGQGQNDNGGAQKMEAKENRKEKGKGSEEITAERYAQGTRSGKGGRSRVDVTGFEDVTSGAQATLGKSIEKDYTQEDKRSKESCNTNRVTQVQVLISNDMGPTGPMGGGPSTYQPTKGPHGSFVDTETKPPDPMIEEGDMIFEDCNAIDWATPSMQSSEDNPTNSSQLDENDMEFVPETLEAHLYDGAQMTID</sequence>
<accession>A0AAN9HUZ5</accession>
<feature type="compositionally biased region" description="Basic and acidic residues" evidence="1">
    <location>
        <begin position="367"/>
        <end position="381"/>
    </location>
</feature>